<dbReference type="PANTHER" id="PTHR30572:SF18">
    <property type="entry name" value="ABC-TYPE MACROLIDE FAMILY EXPORT SYSTEM PERMEASE COMPONENT 2"/>
    <property type="match status" value="1"/>
</dbReference>
<sequence>MLRNYIKIAWRNIVARKFYTLLNIGGLALAGSCCIFIYLYTSYNLSFDRYHHNSDNIFKLVYELHLDKIEYDKGASYAEYQAALKNIPQVNQGAFAIVNQDMIVNVEGGKRFKEDKTVTFAGSDWFKLFSHQWLRGSVTSLDAPFNAVLRQKTANKYFGNTDPIGKTLIINDHLIKVSGIIADGPFTTDYRADIYLSFSTFFSQPKFEKAFFTDWGYLSSPFTAFVKLNDPNQKDAVEKQLLALEKTQKWADMYKYFHFKLLPLKEAHFDTRYGGTVQKALLWNLIAIGLLIISIAVINYINIVLAQQTRRAVEIATRKVLGGSVSQIFMQFVTESLVTSVLAVIASILMVILLLPTANLWLFTDAPIHIVSYTGLGLYAIILLIIIGISTSIYPAWLLSRISLARVLKNNLLNLQAGIGRKMLIVFQNTITQGLIICTIIIIAQVYFLRNTDIGFDRKMVITIPTGQTTASQKYQLTEYLKHIPNVQSVSFCLNSPASTSARGGTVMLKTYNWEPWAARFAYGDSAYCRTFGMQIIAGRNIRNQQPIHEFLINKTMADMLRAKHKEDVIGEKLSAGDNKGVIVGVVKDFNVNSLQGRIEPSLIQEDSTLQTGMAVKLGRGNIETTMDDLHKVYQKVLPDQVFTYQFVDEQIAQLYKKESIQQKLICVSASIAIAISSLGLLGLVSLIALQRTKEIGIRKVLGASVTQLWLMLSVDFVWMEILAFAIAAPVSLWIMNKWLQNFAYHIQIQWWMFAMAGLTAIVIALITISFQSIKASIANPVKSLRSE</sequence>
<evidence type="ECO:0000256" key="3">
    <source>
        <dbReference type="ARBA" id="ARBA00022692"/>
    </source>
</evidence>
<keyword evidence="4 6" id="KW-1133">Transmembrane helix</keyword>
<dbReference type="InterPro" id="IPR050250">
    <property type="entry name" value="Macrolide_Exporter_MacB"/>
</dbReference>
<name>A0ABR9XIR8_9SPHI</name>
<dbReference type="InterPro" id="IPR003838">
    <property type="entry name" value="ABC3_permease_C"/>
</dbReference>
<evidence type="ECO:0000259" key="8">
    <source>
        <dbReference type="Pfam" id="PF12704"/>
    </source>
</evidence>
<feature type="domain" description="ABC3 transporter permease C-terminal" evidence="7">
    <location>
        <begin position="287"/>
        <end position="403"/>
    </location>
</feature>
<reference evidence="9 10" key="1">
    <citation type="submission" date="2020-10" db="EMBL/GenBank/DDBJ databases">
        <title>Mucilaginibacter mali sp. nov., isolated from rhizosphere soil of apple orchard.</title>
        <authorList>
            <person name="Lee J.-S."/>
            <person name="Kim H.S."/>
            <person name="Kim J.-S."/>
        </authorList>
    </citation>
    <scope>NUCLEOTIDE SEQUENCE [LARGE SCALE GENOMIC DNA]</scope>
    <source>
        <strain evidence="9 10">KCTC 23157</strain>
    </source>
</reference>
<feature type="transmembrane region" description="Helical" evidence="6">
    <location>
        <begin position="668"/>
        <end position="690"/>
    </location>
</feature>
<feature type="transmembrane region" description="Helical" evidence="6">
    <location>
        <begin position="21"/>
        <end position="40"/>
    </location>
</feature>
<feature type="transmembrane region" description="Helical" evidence="6">
    <location>
        <begin position="749"/>
        <end position="771"/>
    </location>
</feature>
<evidence type="ECO:0000259" key="7">
    <source>
        <dbReference type="Pfam" id="PF02687"/>
    </source>
</evidence>
<feature type="domain" description="MacB-like periplasmic core" evidence="8">
    <location>
        <begin position="20"/>
        <end position="243"/>
    </location>
</feature>
<evidence type="ECO:0008006" key="11">
    <source>
        <dbReference type="Google" id="ProtNLM"/>
    </source>
</evidence>
<accession>A0ABR9XIR8</accession>
<dbReference type="RefSeq" id="WP_194106300.1">
    <property type="nucleotide sequence ID" value="NZ_JADFFM010000001.1"/>
</dbReference>
<feature type="transmembrane region" description="Helical" evidence="6">
    <location>
        <begin position="376"/>
        <end position="399"/>
    </location>
</feature>
<gene>
    <name evidence="9" type="ORF">IRJ18_11260</name>
</gene>
<evidence type="ECO:0000313" key="10">
    <source>
        <dbReference type="Proteomes" id="UP000632774"/>
    </source>
</evidence>
<dbReference type="Pfam" id="PF12704">
    <property type="entry name" value="MacB_PCD"/>
    <property type="match status" value="1"/>
</dbReference>
<comment type="caution">
    <text evidence="9">The sequence shown here is derived from an EMBL/GenBank/DDBJ whole genome shotgun (WGS) entry which is preliminary data.</text>
</comment>
<feature type="transmembrane region" description="Helical" evidence="6">
    <location>
        <begin position="337"/>
        <end position="356"/>
    </location>
</feature>
<organism evidence="9 10">
    <name type="scientific">Mucilaginibacter boryungensis</name>
    <dbReference type="NCBI Taxonomy" id="768480"/>
    <lineage>
        <taxon>Bacteria</taxon>
        <taxon>Pseudomonadati</taxon>
        <taxon>Bacteroidota</taxon>
        <taxon>Sphingobacteriia</taxon>
        <taxon>Sphingobacteriales</taxon>
        <taxon>Sphingobacteriaceae</taxon>
        <taxon>Mucilaginibacter</taxon>
    </lineage>
</organism>
<protein>
    <recommendedName>
        <fullName evidence="11">Permease</fullName>
    </recommendedName>
</protein>
<proteinExistence type="predicted"/>
<keyword evidence="10" id="KW-1185">Reference proteome</keyword>
<keyword evidence="2" id="KW-1003">Cell membrane</keyword>
<evidence type="ECO:0000256" key="6">
    <source>
        <dbReference type="SAM" id="Phobius"/>
    </source>
</evidence>
<dbReference type="Pfam" id="PF02687">
    <property type="entry name" value="FtsX"/>
    <property type="match status" value="2"/>
</dbReference>
<evidence type="ECO:0000313" key="9">
    <source>
        <dbReference type="EMBL" id="MBE9666940.1"/>
    </source>
</evidence>
<dbReference type="PANTHER" id="PTHR30572">
    <property type="entry name" value="MEMBRANE COMPONENT OF TRANSPORTER-RELATED"/>
    <property type="match status" value="1"/>
</dbReference>
<keyword evidence="5 6" id="KW-0472">Membrane</keyword>
<feature type="domain" description="ABC3 transporter permease C-terminal" evidence="7">
    <location>
        <begin position="670"/>
        <end position="781"/>
    </location>
</feature>
<comment type="subcellular location">
    <subcellularLocation>
        <location evidence="1">Cell membrane</location>
        <topology evidence="1">Multi-pass membrane protein</topology>
    </subcellularLocation>
</comment>
<feature type="transmembrane region" description="Helical" evidence="6">
    <location>
        <begin position="281"/>
        <end position="301"/>
    </location>
</feature>
<feature type="transmembrane region" description="Helical" evidence="6">
    <location>
        <begin position="431"/>
        <end position="449"/>
    </location>
</feature>
<dbReference type="InterPro" id="IPR025857">
    <property type="entry name" value="MacB_PCD"/>
</dbReference>
<evidence type="ECO:0000256" key="2">
    <source>
        <dbReference type="ARBA" id="ARBA00022475"/>
    </source>
</evidence>
<evidence type="ECO:0000256" key="5">
    <source>
        <dbReference type="ARBA" id="ARBA00023136"/>
    </source>
</evidence>
<dbReference type="EMBL" id="JADFFM010000001">
    <property type="protein sequence ID" value="MBE9666940.1"/>
    <property type="molecule type" value="Genomic_DNA"/>
</dbReference>
<feature type="transmembrane region" description="Helical" evidence="6">
    <location>
        <begin position="710"/>
        <end position="737"/>
    </location>
</feature>
<dbReference type="Proteomes" id="UP000632774">
    <property type="component" value="Unassembled WGS sequence"/>
</dbReference>
<evidence type="ECO:0000256" key="4">
    <source>
        <dbReference type="ARBA" id="ARBA00022989"/>
    </source>
</evidence>
<keyword evidence="3 6" id="KW-0812">Transmembrane</keyword>
<evidence type="ECO:0000256" key="1">
    <source>
        <dbReference type="ARBA" id="ARBA00004651"/>
    </source>
</evidence>
<dbReference type="PROSITE" id="PS51257">
    <property type="entry name" value="PROKAR_LIPOPROTEIN"/>
    <property type="match status" value="1"/>
</dbReference>